<dbReference type="SUPFAM" id="SSF56300">
    <property type="entry name" value="Metallo-dependent phosphatases"/>
    <property type="match status" value="1"/>
</dbReference>
<dbReference type="PANTHER" id="PTHR32440:SF11">
    <property type="entry name" value="METALLOPHOSPHOESTERASE DOMAIN-CONTAINING PROTEIN"/>
    <property type="match status" value="1"/>
</dbReference>
<dbReference type="GO" id="GO:0016788">
    <property type="term" value="F:hydrolase activity, acting on ester bonds"/>
    <property type="evidence" value="ECO:0007669"/>
    <property type="project" value="TreeGrafter"/>
</dbReference>
<dbReference type="AlphaFoldDB" id="A0A0C4DWU6"/>
<gene>
    <name evidence="2" type="ORF">MAPG_04477</name>
</gene>
<dbReference type="CDD" id="cd07383">
    <property type="entry name" value="MPP_Dcr2"/>
    <property type="match status" value="1"/>
</dbReference>
<organism evidence="3 4">
    <name type="scientific">Magnaporthiopsis poae (strain ATCC 64411 / 73-15)</name>
    <name type="common">Kentucky bluegrass fungus</name>
    <name type="synonym">Magnaporthe poae</name>
    <dbReference type="NCBI Taxonomy" id="644358"/>
    <lineage>
        <taxon>Eukaryota</taxon>
        <taxon>Fungi</taxon>
        <taxon>Dikarya</taxon>
        <taxon>Ascomycota</taxon>
        <taxon>Pezizomycotina</taxon>
        <taxon>Sordariomycetes</taxon>
        <taxon>Sordariomycetidae</taxon>
        <taxon>Magnaporthales</taxon>
        <taxon>Magnaporthaceae</taxon>
        <taxon>Magnaporthiopsis</taxon>
    </lineage>
</organism>
<dbReference type="Proteomes" id="UP000011715">
    <property type="component" value="Unassembled WGS sequence"/>
</dbReference>
<dbReference type="eggNOG" id="KOG1432">
    <property type="taxonomic scope" value="Eukaryota"/>
</dbReference>
<dbReference type="VEuPathDB" id="FungiDB:MAPG_04477"/>
<dbReference type="Pfam" id="PF00149">
    <property type="entry name" value="Metallophos"/>
    <property type="match status" value="1"/>
</dbReference>
<accession>A0A0C4DWU6</accession>
<protein>
    <recommendedName>
        <fullName evidence="1">Calcineurin-like phosphoesterase domain-containing protein</fullName>
    </recommendedName>
</protein>
<dbReference type="PANTHER" id="PTHR32440">
    <property type="entry name" value="PHOSPHATASE DCR2-RELATED-RELATED"/>
    <property type="match status" value="1"/>
</dbReference>
<dbReference type="EMBL" id="ADBL01001056">
    <property type="status" value="NOT_ANNOTATED_CDS"/>
    <property type="molecule type" value="Genomic_DNA"/>
</dbReference>
<reference evidence="3" key="4">
    <citation type="journal article" date="2015" name="G3 (Bethesda)">
        <title>Genome sequences of three phytopathogenic species of the Magnaporthaceae family of fungi.</title>
        <authorList>
            <person name="Okagaki L.H."/>
            <person name="Nunes C.C."/>
            <person name="Sailsbery J."/>
            <person name="Clay B."/>
            <person name="Brown D."/>
            <person name="John T."/>
            <person name="Oh Y."/>
            <person name="Young N."/>
            <person name="Fitzgerald M."/>
            <person name="Haas B.J."/>
            <person name="Zeng Q."/>
            <person name="Young S."/>
            <person name="Adiconis X."/>
            <person name="Fan L."/>
            <person name="Levin J.Z."/>
            <person name="Mitchell T.K."/>
            <person name="Okubara P.A."/>
            <person name="Farman M.L."/>
            <person name="Kohn L.M."/>
            <person name="Birren B."/>
            <person name="Ma L.-J."/>
            <person name="Dean R.A."/>
        </authorList>
    </citation>
    <scope>NUCLEOTIDE SEQUENCE</scope>
    <source>
        <strain evidence="3">ATCC 64411 / 73-15</strain>
    </source>
</reference>
<sequence>MAAREPTNPSLPFALRRDATAPMLTSLIRDVLGLSQIPLFSPRLGGSRPDSLQFNEDGTFQISIFNDLHFGENAWDQWGPQQDFNTLKVMETVLDAEPSDLVVLNGDLITGDNAFLHNGSTYIDRLVAPMVRRGLPWASAYGNHDHQYNLSGGSILARERRFPGAMTTDMVRDPRAGTTNYYLPVYGADCEAARRTGDTSYFLPRPGRHCTPELILWFFDSRGGFLYQQHNKTSGERLGHENWVHPSAVSWFRRTNRQLMRSFGGTIVPSLAFVHIPVQALLALQMQHGQDGSIDPHRQPGINDDYPLSPQAQGWCPDGRDRAGCDYGGQDVPFMRALVDTPGLMAVFSGHDHGNTWCHKWDRLVPGMAVKGNGLNLCFGQHTGYGGYGNWVRGGRQILVTREMLKAREVDTWIRLETGDVVGSVSLNATYGKDVYPATTNHKTYCPTCIYSKDSSSSVIVSRRALRHSQPRRL</sequence>
<dbReference type="OrthoDB" id="783096at2759"/>
<dbReference type="EMBL" id="GL876968">
    <property type="protein sequence ID" value="KLU85453.1"/>
    <property type="molecule type" value="Genomic_DNA"/>
</dbReference>
<dbReference type="EnsemblFungi" id="MAPG_04477T0">
    <property type="protein sequence ID" value="MAPG_04477T0"/>
    <property type="gene ID" value="MAPG_04477"/>
</dbReference>
<proteinExistence type="predicted"/>
<dbReference type="GO" id="GO:0005737">
    <property type="term" value="C:cytoplasm"/>
    <property type="evidence" value="ECO:0007669"/>
    <property type="project" value="TreeGrafter"/>
</dbReference>
<dbReference type="OMA" id="TYWVPVY"/>
<evidence type="ECO:0000313" key="2">
    <source>
        <dbReference type="EMBL" id="KLU85453.1"/>
    </source>
</evidence>
<dbReference type="InterPro" id="IPR029052">
    <property type="entry name" value="Metallo-depent_PP-like"/>
</dbReference>
<dbReference type="Gene3D" id="3.60.21.10">
    <property type="match status" value="1"/>
</dbReference>
<reference evidence="4" key="1">
    <citation type="submission" date="2010-05" db="EMBL/GenBank/DDBJ databases">
        <title>The genome sequence of Magnaporthe poae strain ATCC 64411.</title>
        <authorList>
            <person name="Ma L.-J."/>
            <person name="Dead R."/>
            <person name="Young S."/>
            <person name="Zeng Q."/>
            <person name="Koehrsen M."/>
            <person name="Alvarado L."/>
            <person name="Berlin A."/>
            <person name="Chapman S.B."/>
            <person name="Chen Z."/>
            <person name="Freedman E."/>
            <person name="Gellesch M."/>
            <person name="Goldberg J."/>
            <person name="Griggs A."/>
            <person name="Gujja S."/>
            <person name="Heilman E.R."/>
            <person name="Heiman D."/>
            <person name="Hepburn T."/>
            <person name="Howarth C."/>
            <person name="Jen D."/>
            <person name="Larson L."/>
            <person name="Mehta T."/>
            <person name="Neiman D."/>
            <person name="Pearson M."/>
            <person name="Roberts A."/>
            <person name="Saif S."/>
            <person name="Shea T."/>
            <person name="Shenoy N."/>
            <person name="Sisk P."/>
            <person name="Stolte C."/>
            <person name="Sykes S."/>
            <person name="Walk T."/>
            <person name="White J."/>
            <person name="Yandava C."/>
            <person name="Haas B."/>
            <person name="Nusbaum C."/>
            <person name="Birren B."/>
        </authorList>
    </citation>
    <scope>NUCLEOTIDE SEQUENCE [LARGE SCALE GENOMIC DNA]</scope>
    <source>
        <strain evidence="4">ATCC 64411 / 73-15</strain>
    </source>
</reference>
<keyword evidence="4" id="KW-1185">Reference proteome</keyword>
<reference evidence="2" key="2">
    <citation type="submission" date="2010-05" db="EMBL/GenBank/DDBJ databases">
        <title>The Genome Sequence of Magnaporthe poae strain ATCC 64411.</title>
        <authorList>
            <consortium name="The Broad Institute Genome Sequencing Platform"/>
            <consortium name="Broad Institute Genome Sequencing Center for Infectious Disease"/>
            <person name="Ma L.-J."/>
            <person name="Dead R."/>
            <person name="Young S."/>
            <person name="Zeng Q."/>
            <person name="Koehrsen M."/>
            <person name="Alvarado L."/>
            <person name="Berlin A."/>
            <person name="Chapman S.B."/>
            <person name="Chen Z."/>
            <person name="Freedman E."/>
            <person name="Gellesch M."/>
            <person name="Goldberg J."/>
            <person name="Griggs A."/>
            <person name="Gujja S."/>
            <person name="Heilman E.R."/>
            <person name="Heiman D."/>
            <person name="Hepburn T."/>
            <person name="Howarth C."/>
            <person name="Jen D."/>
            <person name="Larson L."/>
            <person name="Mehta T."/>
            <person name="Neiman D."/>
            <person name="Pearson M."/>
            <person name="Roberts A."/>
            <person name="Saif S."/>
            <person name="Shea T."/>
            <person name="Shenoy N."/>
            <person name="Sisk P."/>
            <person name="Stolte C."/>
            <person name="Sykes S."/>
            <person name="Walk T."/>
            <person name="White J."/>
            <person name="Yandava C."/>
            <person name="Haas B."/>
            <person name="Nusbaum C."/>
            <person name="Birren B."/>
        </authorList>
    </citation>
    <scope>NUCLEOTIDE SEQUENCE</scope>
    <source>
        <strain evidence="2">ATCC 64411</strain>
    </source>
</reference>
<feature type="domain" description="Calcineurin-like phosphoesterase" evidence="1">
    <location>
        <begin position="62"/>
        <end position="162"/>
    </location>
</feature>
<evidence type="ECO:0000313" key="3">
    <source>
        <dbReference type="EnsemblFungi" id="MAPG_04477T0"/>
    </source>
</evidence>
<reference evidence="2" key="3">
    <citation type="submission" date="2011-03" db="EMBL/GenBank/DDBJ databases">
        <title>Annotation of Magnaporthe poae ATCC 64411.</title>
        <authorList>
            <person name="Ma L.-J."/>
            <person name="Dead R."/>
            <person name="Young S.K."/>
            <person name="Zeng Q."/>
            <person name="Gargeya S."/>
            <person name="Fitzgerald M."/>
            <person name="Haas B."/>
            <person name="Abouelleil A."/>
            <person name="Alvarado L."/>
            <person name="Arachchi H.M."/>
            <person name="Berlin A."/>
            <person name="Brown A."/>
            <person name="Chapman S.B."/>
            <person name="Chen Z."/>
            <person name="Dunbar C."/>
            <person name="Freedman E."/>
            <person name="Gearin G."/>
            <person name="Gellesch M."/>
            <person name="Goldberg J."/>
            <person name="Griggs A."/>
            <person name="Gujja S."/>
            <person name="Heiman D."/>
            <person name="Howarth C."/>
            <person name="Larson L."/>
            <person name="Lui A."/>
            <person name="MacDonald P.J.P."/>
            <person name="Mehta T."/>
            <person name="Montmayeur A."/>
            <person name="Murphy C."/>
            <person name="Neiman D."/>
            <person name="Pearson M."/>
            <person name="Priest M."/>
            <person name="Roberts A."/>
            <person name="Saif S."/>
            <person name="Shea T."/>
            <person name="Shenoy N."/>
            <person name="Sisk P."/>
            <person name="Stolte C."/>
            <person name="Sykes S."/>
            <person name="Yandava C."/>
            <person name="Wortman J."/>
            <person name="Nusbaum C."/>
            <person name="Birren B."/>
        </authorList>
    </citation>
    <scope>NUCLEOTIDE SEQUENCE</scope>
    <source>
        <strain evidence="2">ATCC 64411</strain>
    </source>
</reference>
<dbReference type="InterPro" id="IPR004843">
    <property type="entry name" value="Calcineurin-like_PHP"/>
</dbReference>
<evidence type="ECO:0000259" key="1">
    <source>
        <dbReference type="Pfam" id="PF00149"/>
    </source>
</evidence>
<name>A0A0C4DWU6_MAGP6</name>
<dbReference type="STRING" id="644358.A0A0C4DWU6"/>
<evidence type="ECO:0000313" key="4">
    <source>
        <dbReference type="Proteomes" id="UP000011715"/>
    </source>
</evidence>
<reference evidence="3" key="5">
    <citation type="submission" date="2015-06" db="UniProtKB">
        <authorList>
            <consortium name="EnsemblFungi"/>
        </authorList>
    </citation>
    <scope>IDENTIFICATION</scope>
    <source>
        <strain evidence="3">ATCC 64411</strain>
    </source>
</reference>